<keyword evidence="3" id="KW-1185">Reference proteome</keyword>
<keyword evidence="1" id="KW-0472">Membrane</keyword>
<evidence type="ECO:0000313" key="2">
    <source>
        <dbReference type="EMBL" id="GIL40925.1"/>
    </source>
</evidence>
<protein>
    <recommendedName>
        <fullName evidence="4">Cardiolipin synthase N-terminal domain-containing protein</fullName>
    </recommendedName>
</protein>
<organism evidence="2 3">
    <name type="scientific">Roseiterribacter gracilis</name>
    <dbReference type="NCBI Taxonomy" id="2812848"/>
    <lineage>
        <taxon>Bacteria</taxon>
        <taxon>Pseudomonadati</taxon>
        <taxon>Pseudomonadota</taxon>
        <taxon>Alphaproteobacteria</taxon>
        <taxon>Rhodospirillales</taxon>
        <taxon>Roseiterribacteraceae</taxon>
        <taxon>Roseiterribacter</taxon>
    </lineage>
</organism>
<dbReference type="Proteomes" id="UP000681075">
    <property type="component" value="Unassembled WGS sequence"/>
</dbReference>
<accession>A0A8S8XI96</accession>
<evidence type="ECO:0008006" key="4">
    <source>
        <dbReference type="Google" id="ProtNLM"/>
    </source>
</evidence>
<gene>
    <name evidence="2" type="ORF">TMPK1_31620</name>
</gene>
<proteinExistence type="predicted"/>
<sequence length="66" mass="7043">MDVFAVCLTAWLAMTGWGAAATLQSTATGREKLFWIGLLAFPALGFLAWYVMGPGSKSPFDSERGA</sequence>
<feature type="transmembrane region" description="Helical" evidence="1">
    <location>
        <begin position="34"/>
        <end position="52"/>
    </location>
</feature>
<comment type="caution">
    <text evidence="2">The sequence shown here is derived from an EMBL/GenBank/DDBJ whole genome shotgun (WGS) entry which is preliminary data.</text>
</comment>
<keyword evidence="1" id="KW-1133">Transmembrane helix</keyword>
<evidence type="ECO:0000256" key="1">
    <source>
        <dbReference type="SAM" id="Phobius"/>
    </source>
</evidence>
<dbReference type="EMBL" id="BOPV01000001">
    <property type="protein sequence ID" value="GIL40925.1"/>
    <property type="molecule type" value="Genomic_DNA"/>
</dbReference>
<name>A0A8S8XI96_9PROT</name>
<keyword evidence="1" id="KW-0812">Transmembrane</keyword>
<reference evidence="2" key="1">
    <citation type="submission" date="2021-02" db="EMBL/GenBank/DDBJ databases">
        <title>Genome sequence of Rhodospirillales sp. strain TMPK1 isolated from soil.</title>
        <authorList>
            <person name="Nakai R."/>
            <person name="Kusada H."/>
            <person name="Tamaki H."/>
        </authorList>
    </citation>
    <scope>NUCLEOTIDE SEQUENCE</scope>
    <source>
        <strain evidence="2">TMPK1</strain>
    </source>
</reference>
<evidence type="ECO:0000313" key="3">
    <source>
        <dbReference type="Proteomes" id="UP000681075"/>
    </source>
</evidence>
<dbReference type="AlphaFoldDB" id="A0A8S8XI96"/>